<evidence type="ECO:0000256" key="7">
    <source>
        <dbReference type="ARBA" id="ARBA00083243"/>
    </source>
</evidence>
<evidence type="ECO:0000256" key="2">
    <source>
        <dbReference type="ARBA" id="ARBA00023015"/>
    </source>
</evidence>
<dbReference type="InterPro" id="IPR036390">
    <property type="entry name" value="WH_DNA-bd_sf"/>
</dbReference>
<dbReference type="AlphaFoldDB" id="K0PUH9"/>
<dbReference type="InterPro" id="IPR005119">
    <property type="entry name" value="LysR_subst-bd"/>
</dbReference>
<dbReference type="CDD" id="cd08474">
    <property type="entry name" value="PBP2_CrgA_like_5"/>
    <property type="match status" value="1"/>
</dbReference>
<dbReference type="SUPFAM" id="SSF53850">
    <property type="entry name" value="Periplasmic binding protein-like II"/>
    <property type="match status" value="1"/>
</dbReference>
<dbReference type="RefSeq" id="WP_007531393.1">
    <property type="nucleotide sequence ID" value="NZ_HF536772.1"/>
</dbReference>
<dbReference type="GO" id="GO:0043565">
    <property type="term" value="F:sequence-specific DNA binding"/>
    <property type="evidence" value="ECO:0007669"/>
    <property type="project" value="TreeGrafter"/>
</dbReference>
<dbReference type="Gene3D" id="3.40.190.290">
    <property type="match status" value="1"/>
</dbReference>
<sequence length="307" mass="34345">MKRVRSTDLAIFLAIASHRSFRKASVELGVTPSALSHALRALEDRLAVRLVNRTTRGVALTEAGERLFDRIRPAFFDIDAALDDLNSFRGQPHGKLRINAARASTRLVLLPIVSRFLKAYPSVEVEIVIDDALVDMVSSGFDAGVRFGESIAADMVAMPIGPRHRFAVVAAPGYFEGRGRPLTPHDLRDHQCVRYRFAGGSFYRWEFERGGIELEIDVSGPLTLGDQDIILDAVMHGCGLGYLFEEQVQMAIKEGTLIRVLEDWCPFYPGFFLYYPSRRQLPTALRAFIDFVKTDRAQPPTWAFSSP</sequence>
<protein>
    <recommendedName>
        <fullName evidence="6">HTH-type transcriptional regulator TtuA</fullName>
    </recommendedName>
    <alternativeName>
        <fullName evidence="7">Tartrate utilization transcriptional regulator</fullName>
    </alternativeName>
</protein>
<accession>K0PUH9</accession>
<dbReference type="STRING" id="1211777.BN77_2193"/>
<proteinExistence type="inferred from homology"/>
<keyword evidence="10" id="KW-1185">Reference proteome</keyword>
<keyword evidence="4" id="KW-0804">Transcription</keyword>
<dbReference type="InterPro" id="IPR058163">
    <property type="entry name" value="LysR-type_TF_proteobact-type"/>
</dbReference>
<gene>
    <name evidence="9" type="primary">ycaN</name>
    <name evidence="9" type="ORF">BN77_2193</name>
</gene>
<dbReference type="HOGENOM" id="CLU_039613_16_1_5"/>
<dbReference type="InterPro" id="IPR000847">
    <property type="entry name" value="LysR_HTH_N"/>
</dbReference>
<dbReference type="Proteomes" id="UP000009319">
    <property type="component" value="Unassembled WGS sequence"/>
</dbReference>
<comment type="caution">
    <text evidence="9">The sequence shown here is derived from an EMBL/GenBank/DDBJ whole genome shotgun (WGS) entry which is preliminary data.</text>
</comment>
<evidence type="ECO:0000256" key="1">
    <source>
        <dbReference type="ARBA" id="ARBA00009437"/>
    </source>
</evidence>
<evidence type="ECO:0000256" key="3">
    <source>
        <dbReference type="ARBA" id="ARBA00023125"/>
    </source>
</evidence>
<evidence type="ECO:0000313" key="10">
    <source>
        <dbReference type="Proteomes" id="UP000009319"/>
    </source>
</evidence>
<evidence type="ECO:0000259" key="8">
    <source>
        <dbReference type="PROSITE" id="PS50931"/>
    </source>
</evidence>
<dbReference type="Pfam" id="PF03466">
    <property type="entry name" value="LysR_substrate"/>
    <property type="match status" value="1"/>
</dbReference>
<name>K0PUH9_9HYPH</name>
<feature type="domain" description="HTH lysR-type" evidence="8">
    <location>
        <begin position="4"/>
        <end position="61"/>
    </location>
</feature>
<comment type="function">
    <text evidence="5">Transcriptional regulator of the ttuABCDE tartrate utilization operon.</text>
</comment>
<reference evidence="9 10" key="1">
    <citation type="journal article" date="2013" name="Genome Announc.">
        <title>Draft Genome Sequence of Rhizobium mesoamericanum STM3625, a Nitrogen-Fixing Symbiont of Mimosa pudica Isolated in French Guiana (South America).</title>
        <authorList>
            <person name="Moulin L."/>
            <person name="Mornico D."/>
            <person name="Melkonian R."/>
            <person name="Klonowska A."/>
        </authorList>
    </citation>
    <scope>NUCLEOTIDE SEQUENCE [LARGE SCALE GENOMIC DNA]</scope>
    <source>
        <strain evidence="9 10">STM3625</strain>
    </source>
</reference>
<dbReference type="PANTHER" id="PTHR30537">
    <property type="entry name" value="HTH-TYPE TRANSCRIPTIONAL REGULATOR"/>
    <property type="match status" value="1"/>
</dbReference>
<dbReference type="EMBL" id="CANI01000009">
    <property type="protein sequence ID" value="CCM75035.1"/>
    <property type="molecule type" value="Genomic_DNA"/>
</dbReference>
<dbReference type="PANTHER" id="PTHR30537:SF1">
    <property type="entry name" value="HTH-TYPE TRANSCRIPTIONAL REGULATOR PGRR"/>
    <property type="match status" value="1"/>
</dbReference>
<evidence type="ECO:0000256" key="4">
    <source>
        <dbReference type="ARBA" id="ARBA00023163"/>
    </source>
</evidence>
<evidence type="ECO:0000313" key="9">
    <source>
        <dbReference type="EMBL" id="CCM75035.1"/>
    </source>
</evidence>
<dbReference type="PROSITE" id="PS50931">
    <property type="entry name" value="HTH_LYSR"/>
    <property type="match status" value="1"/>
</dbReference>
<dbReference type="SUPFAM" id="SSF46785">
    <property type="entry name" value="Winged helix' DNA-binding domain"/>
    <property type="match status" value="1"/>
</dbReference>
<keyword evidence="2" id="KW-0805">Transcription regulation</keyword>
<keyword evidence="3 9" id="KW-0238">DNA-binding</keyword>
<dbReference type="InterPro" id="IPR036388">
    <property type="entry name" value="WH-like_DNA-bd_sf"/>
</dbReference>
<evidence type="ECO:0000256" key="6">
    <source>
        <dbReference type="ARBA" id="ARBA00067332"/>
    </source>
</evidence>
<dbReference type="Pfam" id="PF00126">
    <property type="entry name" value="HTH_1"/>
    <property type="match status" value="1"/>
</dbReference>
<comment type="similarity">
    <text evidence="1">Belongs to the LysR transcriptional regulatory family.</text>
</comment>
<evidence type="ECO:0000256" key="5">
    <source>
        <dbReference type="ARBA" id="ARBA00054626"/>
    </source>
</evidence>
<dbReference type="eggNOG" id="COG0583">
    <property type="taxonomic scope" value="Bacteria"/>
</dbReference>
<dbReference type="FunFam" id="1.10.10.10:FF:000001">
    <property type="entry name" value="LysR family transcriptional regulator"/>
    <property type="match status" value="1"/>
</dbReference>
<dbReference type="GO" id="GO:0006351">
    <property type="term" value="P:DNA-templated transcription"/>
    <property type="evidence" value="ECO:0007669"/>
    <property type="project" value="TreeGrafter"/>
</dbReference>
<dbReference type="GO" id="GO:0003700">
    <property type="term" value="F:DNA-binding transcription factor activity"/>
    <property type="evidence" value="ECO:0007669"/>
    <property type="project" value="InterPro"/>
</dbReference>
<dbReference type="Gene3D" id="1.10.10.10">
    <property type="entry name" value="Winged helix-like DNA-binding domain superfamily/Winged helix DNA-binding domain"/>
    <property type="match status" value="1"/>
</dbReference>
<organism evidence="9 10">
    <name type="scientific">Rhizobium mesoamericanum STM3625</name>
    <dbReference type="NCBI Taxonomy" id="1211777"/>
    <lineage>
        <taxon>Bacteria</taxon>
        <taxon>Pseudomonadati</taxon>
        <taxon>Pseudomonadota</taxon>
        <taxon>Alphaproteobacteria</taxon>
        <taxon>Hyphomicrobiales</taxon>
        <taxon>Rhizobiaceae</taxon>
        <taxon>Rhizobium/Agrobacterium group</taxon>
        <taxon>Rhizobium</taxon>
    </lineage>
</organism>